<dbReference type="RefSeq" id="XP_067693392.1">
    <property type="nucleotide sequence ID" value="XM_067837971.1"/>
</dbReference>
<dbReference type="EC" id="2.3.1.225" evidence="7"/>
<dbReference type="PROSITE" id="PS50216">
    <property type="entry name" value="DHHC"/>
    <property type="match status" value="1"/>
</dbReference>
<name>A0A836KRP3_LEIEN</name>
<organism evidence="10 11">
    <name type="scientific">Leishmania enriettii</name>
    <dbReference type="NCBI Taxonomy" id="5663"/>
    <lineage>
        <taxon>Eukaryota</taxon>
        <taxon>Discoba</taxon>
        <taxon>Euglenozoa</taxon>
        <taxon>Kinetoplastea</taxon>
        <taxon>Metakinetoplastina</taxon>
        <taxon>Trypanosomatida</taxon>
        <taxon>Trypanosomatidae</taxon>
        <taxon>Leishmaniinae</taxon>
        <taxon>Leishmania</taxon>
    </lineage>
</organism>
<proteinExistence type="inferred from homology"/>
<feature type="domain" description="Palmitoyltransferase DHHC" evidence="9">
    <location>
        <begin position="323"/>
        <end position="475"/>
    </location>
</feature>
<evidence type="ECO:0000313" key="10">
    <source>
        <dbReference type="EMBL" id="KAG5480245.1"/>
    </source>
</evidence>
<evidence type="ECO:0000256" key="3">
    <source>
        <dbReference type="ARBA" id="ARBA00022692"/>
    </source>
</evidence>
<feature type="transmembrane region" description="Helical" evidence="7">
    <location>
        <begin position="439"/>
        <end position="460"/>
    </location>
</feature>
<evidence type="ECO:0000256" key="1">
    <source>
        <dbReference type="ARBA" id="ARBA00004141"/>
    </source>
</evidence>
<comment type="similarity">
    <text evidence="7">Belongs to the DHHC palmitoyltransferase family.</text>
</comment>
<protein>
    <recommendedName>
        <fullName evidence="7">Palmitoyltransferase</fullName>
        <ecNumber evidence="7">2.3.1.225</ecNumber>
    </recommendedName>
</protein>
<comment type="domain">
    <text evidence="7">The DHHC domain is required for palmitoyltransferase activity.</text>
</comment>
<evidence type="ECO:0000256" key="4">
    <source>
        <dbReference type="ARBA" id="ARBA00022989"/>
    </source>
</evidence>
<keyword evidence="3 7" id="KW-0812">Transmembrane</keyword>
<comment type="subcellular location">
    <subcellularLocation>
        <location evidence="1">Membrane</location>
        <topology evidence="1">Multi-pass membrane protein</topology>
    </subcellularLocation>
</comment>
<gene>
    <name evidence="10" type="ORF">CUR178_06301</name>
</gene>
<dbReference type="Pfam" id="PF01529">
    <property type="entry name" value="DHHC"/>
    <property type="match status" value="1"/>
</dbReference>
<comment type="catalytic activity">
    <reaction evidence="7">
        <text>L-cysteinyl-[protein] + hexadecanoyl-CoA = S-hexadecanoyl-L-cysteinyl-[protein] + CoA</text>
        <dbReference type="Rhea" id="RHEA:36683"/>
        <dbReference type="Rhea" id="RHEA-COMP:10131"/>
        <dbReference type="Rhea" id="RHEA-COMP:11032"/>
        <dbReference type="ChEBI" id="CHEBI:29950"/>
        <dbReference type="ChEBI" id="CHEBI:57287"/>
        <dbReference type="ChEBI" id="CHEBI:57379"/>
        <dbReference type="ChEBI" id="CHEBI:74151"/>
        <dbReference type="EC" id="2.3.1.225"/>
    </reaction>
</comment>
<reference evidence="10 11" key="1">
    <citation type="submission" date="2021-02" db="EMBL/GenBank/DDBJ databases">
        <title>Leishmania (Mundinia) enrietti genome sequencing and assembly.</title>
        <authorList>
            <person name="Almutairi H."/>
            <person name="Gatherer D."/>
        </authorList>
    </citation>
    <scope>NUCLEOTIDE SEQUENCE [LARGE SCALE GENOMIC DNA]</scope>
    <source>
        <strain evidence="10">CUR178</strain>
    </source>
</reference>
<evidence type="ECO:0000259" key="9">
    <source>
        <dbReference type="Pfam" id="PF01529"/>
    </source>
</evidence>
<sequence>MDDGELVRYALHRRKYLVALWLTFQKRWFISSLNSSARVLSWAIIALGVALITFTVTTFTRNVIPVLTTSGTAPYLLLQGLTVLVSFNIYVNLFCAAVFSRKIGKAPAEYAYRDPHATNAVGFPHVDSNSSEESVDDGVNENAGNRWPCRSSQEMSALAVDAPSEQHAFSSAHEGVGASGGHFDPEANASLPPRMPLLAGALTAASSHLPLPATNIGGIRVVRVFGANSTASGEAGVTVPRRLETADVARRQGGVRSLLTRLSRLIWRVGDLLPRRGRHACHLICRPTPEASLETLLELEAIAAMAERYPPRMRVARVLDVPRRYCRHCRRLKAPREHHCAICNDCVTKMDHHCPWINNCVDAENQRYFLLFVWWLWLGALLASAFMGYGFIRESRSVGKLRRLRVLWKRSPNKAAVEAELRALRFPYGPAGVLLTSRLTMLAFGLTVMVCLCMSLFLYLNRRLVLENTTAIERIYVDDKRQRVYQSTSFTYRSPYDLGQWLNFVELFSPARDPLVKMELEAESEADSKITASSRGGVAGNRGRRWVSVAKRLAQRLAIVVWLTGFPTLRPIYGDGVHYPTFDSLASGEPHPLLAA</sequence>
<evidence type="ECO:0000256" key="8">
    <source>
        <dbReference type="SAM" id="MobiDB-lite"/>
    </source>
</evidence>
<accession>A0A836KRP3</accession>
<dbReference type="GO" id="GO:0016020">
    <property type="term" value="C:membrane"/>
    <property type="evidence" value="ECO:0007669"/>
    <property type="project" value="UniProtKB-SubCell"/>
</dbReference>
<dbReference type="KEGG" id="lenr:94173481"/>
<dbReference type="EMBL" id="JAFHKP010000021">
    <property type="protein sequence ID" value="KAG5480245.1"/>
    <property type="molecule type" value="Genomic_DNA"/>
</dbReference>
<dbReference type="GeneID" id="94173481"/>
<dbReference type="AlphaFoldDB" id="A0A836KRP3"/>
<dbReference type="InterPro" id="IPR001594">
    <property type="entry name" value="Palmitoyltrfase_DHHC"/>
</dbReference>
<dbReference type="OrthoDB" id="9909019at2759"/>
<evidence type="ECO:0000256" key="2">
    <source>
        <dbReference type="ARBA" id="ARBA00022679"/>
    </source>
</evidence>
<evidence type="ECO:0000313" key="11">
    <source>
        <dbReference type="Proteomes" id="UP000674179"/>
    </source>
</evidence>
<keyword evidence="2 7" id="KW-0808">Transferase</keyword>
<dbReference type="PANTHER" id="PTHR12246">
    <property type="entry name" value="PALMITOYLTRANSFERASE ZDHHC16"/>
    <property type="match status" value="1"/>
</dbReference>
<evidence type="ECO:0000256" key="5">
    <source>
        <dbReference type="ARBA" id="ARBA00023136"/>
    </source>
</evidence>
<keyword evidence="11" id="KW-1185">Reference proteome</keyword>
<keyword evidence="4 7" id="KW-1133">Transmembrane helix</keyword>
<feature type="transmembrane region" description="Helical" evidence="7">
    <location>
        <begin position="76"/>
        <end position="99"/>
    </location>
</feature>
<feature type="transmembrane region" description="Helical" evidence="7">
    <location>
        <begin position="39"/>
        <end position="64"/>
    </location>
</feature>
<dbReference type="Proteomes" id="UP000674179">
    <property type="component" value="Chromosome 21"/>
</dbReference>
<dbReference type="GO" id="GO:0019706">
    <property type="term" value="F:protein-cysteine S-palmitoyltransferase activity"/>
    <property type="evidence" value="ECO:0007669"/>
    <property type="project" value="UniProtKB-EC"/>
</dbReference>
<keyword evidence="5 7" id="KW-0472">Membrane</keyword>
<comment type="caution">
    <text evidence="10">The sequence shown here is derived from an EMBL/GenBank/DDBJ whole genome shotgun (WGS) entry which is preliminary data.</text>
</comment>
<feature type="transmembrane region" description="Helical" evidence="7">
    <location>
        <begin position="368"/>
        <end position="392"/>
    </location>
</feature>
<keyword evidence="6 7" id="KW-0012">Acyltransferase</keyword>
<evidence type="ECO:0000256" key="6">
    <source>
        <dbReference type="ARBA" id="ARBA00023315"/>
    </source>
</evidence>
<evidence type="ECO:0000256" key="7">
    <source>
        <dbReference type="RuleBase" id="RU079119"/>
    </source>
</evidence>
<feature type="region of interest" description="Disordered" evidence="8">
    <location>
        <begin position="170"/>
        <end position="189"/>
    </location>
</feature>
<dbReference type="InterPro" id="IPR039859">
    <property type="entry name" value="PFA4/ZDH16/20/ERF2-like"/>
</dbReference>